<reference evidence="1 2" key="1">
    <citation type="submission" date="2020-10" db="EMBL/GenBank/DDBJ databases">
        <title>Janibacter indicus TT2 genome sequence.</title>
        <authorList>
            <person name="Lee K."/>
            <person name="Ganzorig M."/>
        </authorList>
    </citation>
    <scope>NUCLEOTIDE SEQUENCE [LARGE SCALE GENOMIC DNA]</scope>
    <source>
        <strain evidence="1 2">TT2</strain>
    </source>
</reference>
<dbReference type="RefSeq" id="WP_192910853.1">
    <property type="nucleotide sequence ID" value="NZ_CP062789.1"/>
</dbReference>
<proteinExistence type="predicted"/>
<dbReference type="AlphaFoldDB" id="A0A7L9J105"/>
<organism evidence="1 2">
    <name type="scientific">Janibacter indicus</name>
    <dbReference type="NCBI Taxonomy" id="857417"/>
    <lineage>
        <taxon>Bacteria</taxon>
        <taxon>Bacillati</taxon>
        <taxon>Actinomycetota</taxon>
        <taxon>Actinomycetes</taxon>
        <taxon>Micrococcales</taxon>
        <taxon>Intrasporangiaceae</taxon>
        <taxon>Janibacter</taxon>
    </lineage>
</organism>
<dbReference type="EMBL" id="CP062789">
    <property type="protein sequence ID" value="QOK22340.1"/>
    <property type="molecule type" value="Genomic_DNA"/>
</dbReference>
<sequence>MTPFDQAVARSYGSDMRCIVAGCDLDRIKRQMRGASHYVVRGQSYWMSTTARGIEVRERLDQAGHLVRWGDITSHVRALPQRVIDAAREVDRDAHRPPASGLEWHDFRAPEPRTDAQLLAHRLWHESVVQRTADVLRRAFPEADHEDLDLFAATGSEGLR</sequence>
<gene>
    <name evidence="1" type="ORF">IGS73_14810</name>
</gene>
<evidence type="ECO:0000313" key="2">
    <source>
        <dbReference type="Proteomes" id="UP000593998"/>
    </source>
</evidence>
<name>A0A7L9J105_9MICO</name>
<accession>A0A7L9J105</accession>
<dbReference type="Proteomes" id="UP000593998">
    <property type="component" value="Chromosome"/>
</dbReference>
<evidence type="ECO:0000313" key="1">
    <source>
        <dbReference type="EMBL" id="QOK22340.1"/>
    </source>
</evidence>
<protein>
    <submittedName>
        <fullName evidence="1">Uncharacterized protein</fullName>
    </submittedName>
</protein>